<proteinExistence type="predicted"/>
<gene>
    <name evidence="1" type="ORF">G7082_06690</name>
</gene>
<evidence type="ECO:0000313" key="2">
    <source>
        <dbReference type="Proteomes" id="UP000501747"/>
    </source>
</evidence>
<evidence type="ECO:0000313" key="1">
    <source>
        <dbReference type="EMBL" id="QIL48198.1"/>
    </source>
</evidence>
<sequence>MAGCLFLETTIITSHDSDFKQVIQTNDLKISFGKEEIPDEEIVIHDLLVLGNQLIQQKICRRSEYRKFIKAILGKNSFDIIDRQLVDEMNER</sequence>
<reference evidence="1 2" key="1">
    <citation type="submission" date="2020-03" db="EMBL/GenBank/DDBJ databases">
        <title>Vagococcus sp. nov., isolated from beetles.</title>
        <authorList>
            <person name="Hyun D.-W."/>
            <person name="Bae J.-W."/>
        </authorList>
    </citation>
    <scope>NUCLEOTIDE SEQUENCE [LARGE SCALE GENOMIC DNA]</scope>
    <source>
        <strain evidence="1 2">HDW17B</strain>
    </source>
</reference>
<keyword evidence="2" id="KW-1185">Reference proteome</keyword>
<dbReference type="Proteomes" id="UP000501747">
    <property type="component" value="Chromosome"/>
</dbReference>
<dbReference type="AlphaFoldDB" id="A0A6G8ASZ3"/>
<name>A0A6G8ASZ3_9ENTE</name>
<protein>
    <submittedName>
        <fullName evidence="1">Uncharacterized protein</fullName>
    </submittedName>
</protein>
<dbReference type="KEGG" id="vhy:G7082_06690"/>
<dbReference type="RefSeq" id="WP_166034346.1">
    <property type="nucleotide sequence ID" value="NZ_CP049887.1"/>
</dbReference>
<organism evidence="1 2">
    <name type="scientific">Vagococcus hydrophili</name>
    <dbReference type="NCBI Taxonomy" id="2714947"/>
    <lineage>
        <taxon>Bacteria</taxon>
        <taxon>Bacillati</taxon>
        <taxon>Bacillota</taxon>
        <taxon>Bacilli</taxon>
        <taxon>Lactobacillales</taxon>
        <taxon>Enterococcaceae</taxon>
        <taxon>Vagococcus</taxon>
    </lineage>
</organism>
<accession>A0A6G8ASZ3</accession>
<dbReference type="EMBL" id="CP049887">
    <property type="protein sequence ID" value="QIL48198.1"/>
    <property type="molecule type" value="Genomic_DNA"/>
</dbReference>